<proteinExistence type="predicted"/>
<evidence type="ECO:0000256" key="1">
    <source>
        <dbReference type="SAM" id="MobiDB-lite"/>
    </source>
</evidence>
<organism evidence="2 3">
    <name type="scientific">Drosophila albomicans</name>
    <name type="common">Fruit fly</name>
    <dbReference type="NCBI Taxonomy" id="7291"/>
    <lineage>
        <taxon>Eukaryota</taxon>
        <taxon>Metazoa</taxon>
        <taxon>Ecdysozoa</taxon>
        <taxon>Arthropoda</taxon>
        <taxon>Hexapoda</taxon>
        <taxon>Insecta</taxon>
        <taxon>Pterygota</taxon>
        <taxon>Neoptera</taxon>
        <taxon>Endopterygota</taxon>
        <taxon>Diptera</taxon>
        <taxon>Brachycera</taxon>
        <taxon>Muscomorpha</taxon>
        <taxon>Ephydroidea</taxon>
        <taxon>Drosophilidae</taxon>
        <taxon>Drosophila</taxon>
    </lineage>
</organism>
<dbReference type="RefSeq" id="XP_051862272.1">
    <property type="nucleotide sequence ID" value="XM_052006312.1"/>
</dbReference>
<accession>A0A9C6WK01</accession>
<evidence type="ECO:0000313" key="2">
    <source>
        <dbReference type="Proteomes" id="UP000515160"/>
    </source>
</evidence>
<sequence length="104" mass="11519">MLRSGEVESDFRLESMTDATLHFNLAEEVGEEPSMQTALRVCKPLMSVLQLNLHKSKTASPPRTRGRVRLRGFGPGTVDSVGQHGCRAEVTQLQLIRLDIAMTI</sequence>
<gene>
    <name evidence="3" type="primary">LOC127565790</name>
</gene>
<reference evidence="3" key="1">
    <citation type="submission" date="2025-08" db="UniProtKB">
        <authorList>
            <consortium name="RefSeq"/>
        </authorList>
    </citation>
    <scope>IDENTIFICATION</scope>
    <source>
        <strain evidence="3">15112-1751.03</strain>
        <tissue evidence="3">Whole Adult</tissue>
    </source>
</reference>
<dbReference type="Proteomes" id="UP000515160">
    <property type="component" value="Chromosome 4"/>
</dbReference>
<name>A0A9C6WK01_DROAB</name>
<dbReference type="GeneID" id="127565790"/>
<evidence type="ECO:0000313" key="3">
    <source>
        <dbReference type="RefSeq" id="XP_051862272.1"/>
    </source>
</evidence>
<feature type="region of interest" description="Disordered" evidence="1">
    <location>
        <begin position="56"/>
        <end position="76"/>
    </location>
</feature>
<keyword evidence="2" id="KW-1185">Reference proteome</keyword>
<protein>
    <submittedName>
        <fullName evidence="3">Uncharacterized protein LOC127565790</fullName>
    </submittedName>
</protein>
<dbReference type="AlphaFoldDB" id="A0A9C6WK01"/>